<gene>
    <name evidence="1" type="ORF">SPARVUS_LOCUS8997501</name>
</gene>
<reference evidence="1" key="1">
    <citation type="submission" date="2023-05" db="EMBL/GenBank/DDBJ databases">
        <authorList>
            <person name="Stuckert A."/>
        </authorList>
    </citation>
    <scope>NUCLEOTIDE SEQUENCE</scope>
</reference>
<evidence type="ECO:0000313" key="1">
    <source>
        <dbReference type="EMBL" id="CAI9578913.1"/>
    </source>
</evidence>
<organism evidence="1 2">
    <name type="scientific">Staurois parvus</name>
    <dbReference type="NCBI Taxonomy" id="386267"/>
    <lineage>
        <taxon>Eukaryota</taxon>
        <taxon>Metazoa</taxon>
        <taxon>Chordata</taxon>
        <taxon>Craniata</taxon>
        <taxon>Vertebrata</taxon>
        <taxon>Euteleostomi</taxon>
        <taxon>Amphibia</taxon>
        <taxon>Batrachia</taxon>
        <taxon>Anura</taxon>
        <taxon>Neobatrachia</taxon>
        <taxon>Ranoidea</taxon>
        <taxon>Ranidae</taxon>
        <taxon>Staurois</taxon>
    </lineage>
</organism>
<dbReference type="Proteomes" id="UP001162483">
    <property type="component" value="Unassembled WGS sequence"/>
</dbReference>
<comment type="caution">
    <text evidence="1">The sequence shown here is derived from an EMBL/GenBank/DDBJ whole genome shotgun (WGS) entry which is preliminary data.</text>
</comment>
<name>A0ABN9E622_9NEOB</name>
<evidence type="ECO:0000313" key="2">
    <source>
        <dbReference type="Proteomes" id="UP001162483"/>
    </source>
</evidence>
<accession>A0ABN9E622</accession>
<dbReference type="EMBL" id="CATNWA010015048">
    <property type="protein sequence ID" value="CAI9578913.1"/>
    <property type="molecule type" value="Genomic_DNA"/>
</dbReference>
<keyword evidence="2" id="KW-1185">Reference proteome</keyword>
<proteinExistence type="predicted"/>
<sequence>MCGLPASGPRHPERPHICVLLKKDICAESGRPACSQHTCPVLTERS</sequence>
<protein>
    <submittedName>
        <fullName evidence="1">Uncharacterized protein</fullName>
    </submittedName>
</protein>